<evidence type="ECO:0000256" key="3">
    <source>
        <dbReference type="ARBA" id="ARBA00022679"/>
    </source>
</evidence>
<dbReference type="PANTHER" id="PTHR33841">
    <property type="entry name" value="DNA METHYLTRANSFERASE YEEA-RELATED"/>
    <property type="match status" value="1"/>
</dbReference>
<organism evidence="6">
    <name type="scientific">marine sediment metagenome</name>
    <dbReference type="NCBI Taxonomy" id="412755"/>
    <lineage>
        <taxon>unclassified sequences</taxon>
        <taxon>metagenomes</taxon>
        <taxon>ecological metagenomes</taxon>
    </lineage>
</organism>
<dbReference type="EMBL" id="LAZR01024123">
    <property type="protein sequence ID" value="KKL76205.1"/>
    <property type="molecule type" value="Genomic_DNA"/>
</dbReference>
<name>A0A0F9H3G8_9ZZZZ</name>
<dbReference type="InterPro" id="IPR029063">
    <property type="entry name" value="SAM-dependent_MTases_sf"/>
</dbReference>
<proteinExistence type="predicted"/>
<evidence type="ECO:0000313" key="6">
    <source>
        <dbReference type="EMBL" id="KKL76205.1"/>
    </source>
</evidence>
<dbReference type="AlphaFoldDB" id="A0A0F9H3G8"/>
<dbReference type="InterPro" id="IPR050953">
    <property type="entry name" value="N4_N6_ade-DNA_methylase"/>
</dbReference>
<protein>
    <recommendedName>
        <fullName evidence="1">site-specific DNA-methyltransferase (adenine-specific)</fullName>
        <ecNumber evidence="1">2.1.1.72</ecNumber>
    </recommendedName>
</protein>
<gene>
    <name evidence="6" type="ORF">LCGC14_2047200</name>
</gene>
<dbReference type="PANTHER" id="PTHR33841:SF1">
    <property type="entry name" value="DNA METHYLTRANSFERASE A"/>
    <property type="match status" value="1"/>
</dbReference>
<comment type="catalytic activity">
    <reaction evidence="4">
        <text>a 2'-deoxyadenosine in DNA + S-adenosyl-L-methionine = an N(6)-methyl-2'-deoxyadenosine in DNA + S-adenosyl-L-homocysteine + H(+)</text>
        <dbReference type="Rhea" id="RHEA:15197"/>
        <dbReference type="Rhea" id="RHEA-COMP:12418"/>
        <dbReference type="Rhea" id="RHEA-COMP:12419"/>
        <dbReference type="ChEBI" id="CHEBI:15378"/>
        <dbReference type="ChEBI" id="CHEBI:57856"/>
        <dbReference type="ChEBI" id="CHEBI:59789"/>
        <dbReference type="ChEBI" id="CHEBI:90615"/>
        <dbReference type="ChEBI" id="CHEBI:90616"/>
        <dbReference type="EC" id="2.1.1.72"/>
    </reaction>
</comment>
<feature type="non-terminal residue" evidence="6">
    <location>
        <position position="483"/>
    </location>
</feature>
<keyword evidence="2" id="KW-0489">Methyltransferase</keyword>
<dbReference type="Gene3D" id="3.40.50.150">
    <property type="entry name" value="Vaccinia Virus protein VP39"/>
    <property type="match status" value="1"/>
</dbReference>
<accession>A0A0F9H3G8</accession>
<evidence type="ECO:0000259" key="5">
    <source>
        <dbReference type="Pfam" id="PF25120"/>
    </source>
</evidence>
<evidence type="ECO:0000256" key="1">
    <source>
        <dbReference type="ARBA" id="ARBA00011900"/>
    </source>
</evidence>
<dbReference type="Pfam" id="PF25120">
    <property type="entry name" value="DUF7814"/>
    <property type="match status" value="1"/>
</dbReference>
<keyword evidence="3" id="KW-0808">Transferase</keyword>
<dbReference type="GO" id="GO:0032259">
    <property type="term" value="P:methylation"/>
    <property type="evidence" value="ECO:0007669"/>
    <property type="project" value="UniProtKB-KW"/>
</dbReference>
<comment type="caution">
    <text evidence="6">The sequence shown here is derived from an EMBL/GenBank/DDBJ whole genome shotgun (WGS) entry which is preliminary data.</text>
</comment>
<sequence>MEHKKFLQFLQGIPEERFQRWYVSVMLNRLMFIYFIQKKGFLDNDTDYLRSGLRKSKESSKNGYYKNFLCPLFFEGFAKKEEDRKPETNRLLGKVPYLDGGLFQQHQIEKLRGKEIQIEDAAFENLFTFFEQYSWHLDERPLMAANEINPDVLGYIFEKYINQKQMGAYYTKEDITGYISKNTIIPFLFDQAQKKCKIAFEGEQSVWRLLKEEPDRYIYDAVKKGVELDLPEEIAVGIKNVSKRTQWNKPALSEYALPTEIWREVVARRRRYEEVSNKMSKGEISSINDLITYNLDIRQFAQDVIENCEGPELLRAIYYTIAGRIPDKSNQQFQPGMSVLDPTCGSGAFLFAALNILEPLYEACLDRMQVFLDELESSGQKHRSDKFGDFRKILQRIEKHPNRRYFILKSIILNNLYGVDIMEEATEICKLRLFLKLVAQVDSVDKIEPLPDIDFNIRAGNTLVGFVSKDEVREAITTSEAGK</sequence>
<dbReference type="GO" id="GO:0009007">
    <property type="term" value="F:site-specific DNA-methyltransferase (adenine-specific) activity"/>
    <property type="evidence" value="ECO:0007669"/>
    <property type="project" value="UniProtKB-EC"/>
</dbReference>
<dbReference type="EC" id="2.1.1.72" evidence="1"/>
<reference evidence="6" key="1">
    <citation type="journal article" date="2015" name="Nature">
        <title>Complex archaea that bridge the gap between prokaryotes and eukaryotes.</title>
        <authorList>
            <person name="Spang A."/>
            <person name="Saw J.H."/>
            <person name="Jorgensen S.L."/>
            <person name="Zaremba-Niedzwiedzka K."/>
            <person name="Martijn J."/>
            <person name="Lind A.E."/>
            <person name="van Eijk R."/>
            <person name="Schleper C."/>
            <person name="Guy L."/>
            <person name="Ettema T.J."/>
        </authorList>
    </citation>
    <scope>NUCLEOTIDE SEQUENCE</scope>
</reference>
<evidence type="ECO:0000256" key="2">
    <source>
        <dbReference type="ARBA" id="ARBA00022603"/>
    </source>
</evidence>
<dbReference type="InterPro" id="IPR056716">
    <property type="entry name" value="DUF7814"/>
</dbReference>
<dbReference type="SUPFAM" id="SSF53335">
    <property type="entry name" value="S-adenosyl-L-methionine-dependent methyltransferases"/>
    <property type="match status" value="1"/>
</dbReference>
<evidence type="ECO:0000256" key="4">
    <source>
        <dbReference type="ARBA" id="ARBA00047942"/>
    </source>
</evidence>
<feature type="domain" description="DUF7814" evidence="5">
    <location>
        <begin position="69"/>
        <end position="132"/>
    </location>
</feature>